<evidence type="ECO:0000313" key="2">
    <source>
        <dbReference type="Proteomes" id="UP000515506"/>
    </source>
</evidence>
<gene>
    <name evidence="1" type="ORF">H4W19_03965</name>
</gene>
<sequence>MLSHDQITASLSEAEHAIRTGALTEDPHHFLERLWAQVYEESPTALQPEVYERLQALAQLLGIDRGTAAQQRLGGPAWDTFLAALEELPDATEDALVFWRAIDHASEPLLRGMQGDDRTTMEQAIASELSVRGIAERTG</sequence>
<organism evidence="1 2">
    <name type="scientific">Pseudoxanthomonas mexicana</name>
    <dbReference type="NCBI Taxonomy" id="128785"/>
    <lineage>
        <taxon>Bacteria</taxon>
        <taxon>Pseudomonadati</taxon>
        <taxon>Pseudomonadota</taxon>
        <taxon>Gammaproteobacteria</taxon>
        <taxon>Lysobacterales</taxon>
        <taxon>Lysobacteraceae</taxon>
        <taxon>Pseudoxanthomonas</taxon>
    </lineage>
</organism>
<name>A0ABX6RCI5_PSEMX</name>
<dbReference type="EMBL" id="CP060028">
    <property type="protein sequence ID" value="QND80960.1"/>
    <property type="molecule type" value="Genomic_DNA"/>
</dbReference>
<keyword evidence="2" id="KW-1185">Reference proteome</keyword>
<dbReference type="Proteomes" id="UP000515506">
    <property type="component" value="Chromosome"/>
</dbReference>
<reference evidence="1 2" key="1">
    <citation type="submission" date="2020-08" db="EMBL/GenBank/DDBJ databases">
        <title>Streptomycin resistant and MDR strain, P. mexicana.</title>
        <authorList>
            <person name="Ganesh-kumar S."/>
            <person name="Zhe T."/>
            <person name="Yu Z."/>
            <person name="Min Y."/>
        </authorList>
    </citation>
    <scope>NUCLEOTIDE SEQUENCE [LARGE SCALE GENOMIC DNA]</scope>
    <source>
        <strain evidence="1 2">GTZY</strain>
    </source>
</reference>
<accession>A0ABX6RCI5</accession>
<evidence type="ECO:0000313" key="1">
    <source>
        <dbReference type="EMBL" id="QND80960.1"/>
    </source>
</evidence>
<proteinExistence type="predicted"/>
<dbReference type="RefSeq" id="WP_185896125.1">
    <property type="nucleotide sequence ID" value="NZ_CP060028.1"/>
</dbReference>
<protein>
    <submittedName>
        <fullName evidence="1">Uncharacterized protein</fullName>
    </submittedName>
</protein>